<dbReference type="InterPro" id="IPR040442">
    <property type="entry name" value="Pyrv_kinase-like_dom_sf"/>
</dbReference>
<dbReference type="SUPFAM" id="SSF51621">
    <property type="entry name" value="Phosphoenolpyruvate/pyruvate domain"/>
    <property type="match status" value="1"/>
</dbReference>
<dbReference type="GO" id="GO:0016829">
    <property type="term" value="F:lyase activity"/>
    <property type="evidence" value="ECO:0007669"/>
    <property type="project" value="UniProtKB-KW"/>
</dbReference>
<proteinExistence type="predicted"/>
<dbReference type="Proteomes" id="UP000192418">
    <property type="component" value="Unassembled WGS sequence"/>
</dbReference>
<dbReference type="InterPro" id="IPR015813">
    <property type="entry name" value="Pyrv/PenolPyrv_kinase-like_dom"/>
</dbReference>
<dbReference type="GO" id="GO:0006107">
    <property type="term" value="P:oxaloacetate metabolic process"/>
    <property type="evidence" value="ECO:0007669"/>
    <property type="project" value="TreeGrafter"/>
</dbReference>
<evidence type="ECO:0000256" key="1">
    <source>
        <dbReference type="ARBA" id="ARBA00001946"/>
    </source>
</evidence>
<dbReference type="AlphaFoldDB" id="A0A1W2BPH7"/>
<evidence type="ECO:0000313" key="8">
    <source>
        <dbReference type="Proteomes" id="UP000192418"/>
    </source>
</evidence>
<dbReference type="InterPro" id="IPR005000">
    <property type="entry name" value="Aldolase/citrate-lyase_domain"/>
</dbReference>
<dbReference type="Pfam" id="PF03328">
    <property type="entry name" value="HpcH_HpaI"/>
    <property type="match status" value="1"/>
</dbReference>
<protein>
    <submittedName>
        <fullName evidence="7">Beta-methylmalyl-CoA/L-malyl-CoA lyase</fullName>
    </submittedName>
</protein>
<comment type="cofactor">
    <cofactor evidence="1">
        <name>Mg(2+)</name>
        <dbReference type="ChEBI" id="CHEBI:18420"/>
    </cofactor>
</comment>
<evidence type="ECO:0000256" key="4">
    <source>
        <dbReference type="PIRSR" id="PIRSR015582-1"/>
    </source>
</evidence>
<reference evidence="7 8" key="1">
    <citation type="submission" date="2017-04" db="EMBL/GenBank/DDBJ databases">
        <authorList>
            <person name="Afonso C.L."/>
            <person name="Miller P.J."/>
            <person name="Scott M.A."/>
            <person name="Spackman E."/>
            <person name="Goraichik I."/>
            <person name="Dimitrov K.M."/>
            <person name="Suarez D.L."/>
            <person name="Swayne D.E."/>
        </authorList>
    </citation>
    <scope>NUCLEOTIDE SEQUENCE [LARGE SCALE GENOMIC DNA]</scope>
    <source>
        <strain evidence="7 8">DSM 3385</strain>
    </source>
</reference>
<evidence type="ECO:0000256" key="5">
    <source>
        <dbReference type="PIRSR" id="PIRSR015582-2"/>
    </source>
</evidence>
<gene>
    <name evidence="7" type="ORF">SAMN02746065_10938</name>
</gene>
<keyword evidence="7" id="KW-0456">Lyase</keyword>
<dbReference type="GO" id="GO:0000287">
    <property type="term" value="F:magnesium ion binding"/>
    <property type="evidence" value="ECO:0007669"/>
    <property type="project" value="TreeGrafter"/>
</dbReference>
<accession>A0A1W2BPH7</accession>
<dbReference type="EMBL" id="FWXY01000009">
    <property type="protein sequence ID" value="SMC74879.1"/>
    <property type="molecule type" value="Genomic_DNA"/>
</dbReference>
<feature type="binding site" evidence="5">
    <location>
        <position position="115"/>
    </location>
    <ligand>
        <name>Mg(2+)</name>
        <dbReference type="ChEBI" id="CHEBI:18420"/>
    </ligand>
</feature>
<keyword evidence="8" id="KW-1185">Reference proteome</keyword>
<sequence>MHGKAAHSDADVVMLDLEDSVPPDKKVKARTTVIKSLADMDWGRKTVAVRVNACDTRFAYKDVIHVVEAAGQRIDVLVIPKVNCLKEIHFFSCLLDGIQMEKNMTQDIRIQASIETAQGLEAVSSIAGGGRRLHSLVFGIADYSASIGVGLTSVSGHGESDDEHYPGHRWHYPISKMVAAAKANNLLAIDATYGDFKNLEGLRQSAAMAHAMGCDGKWVIHPAQIDTVNQVFTPSEQEIARARAIIEAVDIAEISGRGAIAIEGKMVDQATVRLARLLWEQASHLGLV</sequence>
<dbReference type="PIRSF" id="PIRSF015582">
    <property type="entry name" value="Cit_lyase_B"/>
    <property type="match status" value="1"/>
</dbReference>
<feature type="binding site" evidence="4">
    <location>
        <position position="50"/>
    </location>
    <ligand>
        <name>substrate</name>
    </ligand>
</feature>
<dbReference type="InterPro" id="IPR011206">
    <property type="entry name" value="Citrate_lyase_beta/mcl1/mcl2"/>
</dbReference>
<dbReference type="PANTHER" id="PTHR32308">
    <property type="entry name" value="LYASE BETA SUBUNIT, PUTATIVE (AFU_ORTHOLOGUE AFUA_4G13030)-RELATED"/>
    <property type="match status" value="1"/>
</dbReference>
<evidence type="ECO:0000259" key="6">
    <source>
        <dbReference type="Pfam" id="PF03328"/>
    </source>
</evidence>
<keyword evidence="3 5" id="KW-0460">Magnesium</keyword>
<name>A0A1W2BPH7_9BACT</name>
<feature type="binding site" evidence="5">
    <location>
        <position position="142"/>
    </location>
    <ligand>
        <name>Mg(2+)</name>
        <dbReference type="ChEBI" id="CHEBI:18420"/>
    </ligand>
</feature>
<dbReference type="Gene3D" id="3.20.20.60">
    <property type="entry name" value="Phosphoenolpyruvate-binding domains"/>
    <property type="match status" value="1"/>
</dbReference>
<feature type="binding site" evidence="4">
    <location>
        <position position="115"/>
    </location>
    <ligand>
        <name>substrate</name>
    </ligand>
</feature>
<feature type="domain" description="HpcH/HpaI aldolase/citrate lyase" evidence="6">
    <location>
        <begin position="1"/>
        <end position="222"/>
    </location>
</feature>
<evidence type="ECO:0000256" key="3">
    <source>
        <dbReference type="ARBA" id="ARBA00022842"/>
    </source>
</evidence>
<dbReference type="PANTHER" id="PTHR32308:SF0">
    <property type="entry name" value="HPCH_HPAI ALDOLASE_CITRATE LYASE DOMAIN-CONTAINING PROTEIN"/>
    <property type="match status" value="1"/>
</dbReference>
<evidence type="ECO:0000256" key="2">
    <source>
        <dbReference type="ARBA" id="ARBA00022723"/>
    </source>
</evidence>
<dbReference type="STRING" id="1121400.SAMN02746065_10938"/>
<organism evidence="7 8">
    <name type="scientific">Desulfocicer vacuolatum DSM 3385</name>
    <dbReference type="NCBI Taxonomy" id="1121400"/>
    <lineage>
        <taxon>Bacteria</taxon>
        <taxon>Pseudomonadati</taxon>
        <taxon>Thermodesulfobacteriota</taxon>
        <taxon>Desulfobacteria</taxon>
        <taxon>Desulfobacterales</taxon>
        <taxon>Desulfobacteraceae</taxon>
        <taxon>Desulfocicer</taxon>
    </lineage>
</organism>
<evidence type="ECO:0000313" key="7">
    <source>
        <dbReference type="EMBL" id="SMC74879.1"/>
    </source>
</evidence>
<keyword evidence="2 5" id="KW-0479">Metal-binding</keyword>